<evidence type="ECO:0000256" key="9">
    <source>
        <dbReference type="ARBA" id="ARBA00022989"/>
    </source>
</evidence>
<dbReference type="Pfam" id="PF00318">
    <property type="entry name" value="Ribosomal_S2"/>
    <property type="match status" value="1"/>
</dbReference>
<feature type="region of interest" description="Disordered" evidence="14">
    <location>
        <begin position="652"/>
        <end position="707"/>
    </location>
</feature>
<keyword evidence="8" id="KW-0689">Ribosomal protein</keyword>
<name>A0A5N7AYX4_9EURO</name>
<organism evidence="15 16">
    <name type="scientific">Aspergillus bertholletiae</name>
    <dbReference type="NCBI Taxonomy" id="1226010"/>
    <lineage>
        <taxon>Eukaryota</taxon>
        <taxon>Fungi</taxon>
        <taxon>Dikarya</taxon>
        <taxon>Ascomycota</taxon>
        <taxon>Pezizomycotina</taxon>
        <taxon>Eurotiomycetes</taxon>
        <taxon>Eurotiomycetidae</taxon>
        <taxon>Eurotiales</taxon>
        <taxon>Aspergillaceae</taxon>
        <taxon>Aspergillus</taxon>
        <taxon>Aspergillus subgen. Circumdati</taxon>
    </lineage>
</organism>
<dbReference type="OrthoDB" id="409586at2759"/>
<dbReference type="InterPro" id="IPR018130">
    <property type="entry name" value="Ribosomal_uS2_CS"/>
</dbReference>
<reference evidence="15 16" key="1">
    <citation type="submission" date="2019-04" db="EMBL/GenBank/DDBJ databases">
        <title>Friends and foes A comparative genomics studyof 23 Aspergillus species from section Flavi.</title>
        <authorList>
            <consortium name="DOE Joint Genome Institute"/>
            <person name="Kjaerbolling I."/>
            <person name="Vesth T."/>
            <person name="Frisvad J.C."/>
            <person name="Nybo J.L."/>
            <person name="Theobald S."/>
            <person name="Kildgaard S."/>
            <person name="Isbrandt T."/>
            <person name="Kuo A."/>
            <person name="Sato A."/>
            <person name="Lyhne E.K."/>
            <person name="Kogle M.E."/>
            <person name="Wiebenga A."/>
            <person name="Kun R.S."/>
            <person name="Lubbers R.J."/>
            <person name="Makela M.R."/>
            <person name="Barry K."/>
            <person name="Chovatia M."/>
            <person name="Clum A."/>
            <person name="Daum C."/>
            <person name="Haridas S."/>
            <person name="He G."/>
            <person name="LaButti K."/>
            <person name="Lipzen A."/>
            <person name="Mondo S."/>
            <person name="Riley R."/>
            <person name="Salamov A."/>
            <person name="Simmons B.A."/>
            <person name="Magnuson J.K."/>
            <person name="Henrissat B."/>
            <person name="Mortensen U.H."/>
            <person name="Larsen T.O."/>
            <person name="Devries R.P."/>
            <person name="Grigoriev I.V."/>
            <person name="Machida M."/>
            <person name="Baker S.E."/>
            <person name="Andersen M.R."/>
        </authorList>
    </citation>
    <scope>NUCLEOTIDE SEQUENCE [LARGE SCALE GENOMIC DNA]</scope>
    <source>
        <strain evidence="15 16">IBT 29228</strain>
    </source>
</reference>
<dbReference type="Proteomes" id="UP000326198">
    <property type="component" value="Unassembled WGS sequence"/>
</dbReference>
<keyword evidence="9" id="KW-1133">Transmembrane helix</keyword>
<dbReference type="PANTHER" id="PTHR45624:SF12">
    <property type="entry name" value="MITOCHONDRIAL ORNITHINE TRANSPORTER 1"/>
    <property type="match status" value="1"/>
</dbReference>
<sequence>MEERALEDFEKSDGVLRTIKDLGAGAAGGIAQVLLDIVKVRLQTTTQYASALDCATKIFKNEGPAAFYKGTLTPLIGIGACVSVQFGAFHEARRRLEELNKKKYADSSLSYGQYYLAGGFAGITNSVLSGPIEHIRIRMQTQPHGAARLYNGPIDCIRKLSAQGGILRGLYRGQNVTYLREIQAYGTWFLTFEFLMNQDAKRNNVKREDISSLKVATYGGLAGEVLWLSSYPFDVVKSKMQCDGFGAHQQFKSMTDCFKKTYAAEGLAGFWKGIGPTLLRAMPVSAGTFVVAGRQLHAFNRQARALNSLNRFYSTEPPVDTTLQTRIQERSTEIESRFQNGTVPERVSRRRTEQLAWKARGERRYKFQDLGSSMTDAYRPEDIIRNPPKPSDVTLELLLASQTHLGHSTSRWNPQNSRYIFGIRDGIHVISLDVTAAYLRRAAKVVEEVAARGGLILFVGTRKGQKRYVVRAAELAKGYHIFERWIPGSLTNGQQILGHCETKVVNAMDDEILKFREALADRSVLKPDLVVCLNPLENVVLLHECGLNNVPTIGVIDTDADPTRVTYPIPSNDDSMRAIGVIAGVLGRAGEAGQQRRLENAKNGVLTYPPISAEDLLTPERLAELAQIEAGNAAANAEAAKLANQIDEAVKSVEREPVPAPQETEKPTEPQAQAQAEAPKETETPAKPQPEEPKAQAQAPETPIKDE</sequence>
<keyword evidence="5 13" id="KW-0812">Transmembrane</keyword>
<dbReference type="InterPro" id="IPR001865">
    <property type="entry name" value="Ribosomal_uS2"/>
</dbReference>
<comment type="similarity">
    <text evidence="3">Belongs to the mitochondrial carrier (TC 2.A.29) family.</text>
</comment>
<evidence type="ECO:0000256" key="4">
    <source>
        <dbReference type="ARBA" id="ARBA00022448"/>
    </source>
</evidence>
<keyword evidence="7" id="KW-0999">Mitochondrion inner membrane</keyword>
<dbReference type="GO" id="GO:1990575">
    <property type="term" value="P:mitochondrial L-ornithine transmembrane transport"/>
    <property type="evidence" value="ECO:0007669"/>
    <property type="project" value="TreeGrafter"/>
</dbReference>
<dbReference type="SUPFAM" id="SSF52313">
    <property type="entry name" value="Ribosomal protein S2"/>
    <property type="match status" value="1"/>
</dbReference>
<feature type="compositionally biased region" description="Basic and acidic residues" evidence="14">
    <location>
        <begin position="652"/>
        <end position="668"/>
    </location>
</feature>
<keyword evidence="6" id="KW-0677">Repeat</keyword>
<evidence type="ECO:0000256" key="6">
    <source>
        <dbReference type="ARBA" id="ARBA00022737"/>
    </source>
</evidence>
<feature type="repeat" description="Solcar" evidence="13">
    <location>
        <begin position="12"/>
        <end position="95"/>
    </location>
</feature>
<dbReference type="GO" id="GO:0015935">
    <property type="term" value="C:small ribosomal subunit"/>
    <property type="evidence" value="ECO:0007669"/>
    <property type="project" value="InterPro"/>
</dbReference>
<dbReference type="GO" id="GO:0000064">
    <property type="term" value="F:L-ornithine transmembrane transporter activity"/>
    <property type="evidence" value="ECO:0007669"/>
    <property type="project" value="TreeGrafter"/>
</dbReference>
<evidence type="ECO:0000256" key="1">
    <source>
        <dbReference type="ARBA" id="ARBA00004225"/>
    </source>
</evidence>
<evidence type="ECO:0000256" key="5">
    <source>
        <dbReference type="ARBA" id="ARBA00022692"/>
    </source>
</evidence>
<dbReference type="InterPro" id="IPR023395">
    <property type="entry name" value="MCP_dom_sf"/>
</dbReference>
<evidence type="ECO:0000256" key="11">
    <source>
        <dbReference type="ARBA" id="ARBA00023136"/>
    </source>
</evidence>
<dbReference type="Gene3D" id="3.40.50.10490">
    <property type="entry name" value="Glucose-6-phosphate isomerase like protein, domain 1"/>
    <property type="match status" value="1"/>
</dbReference>
<comment type="similarity">
    <text evidence="2">Belongs to the universal ribosomal protein uS2 family.</text>
</comment>
<evidence type="ECO:0000256" key="3">
    <source>
        <dbReference type="ARBA" id="ARBA00006375"/>
    </source>
</evidence>
<dbReference type="InterPro" id="IPR005706">
    <property type="entry name" value="Ribosomal_uS2_bac/mit/plastid"/>
</dbReference>
<feature type="repeat" description="Solcar" evidence="13">
    <location>
        <begin position="210"/>
        <end position="298"/>
    </location>
</feature>
<evidence type="ECO:0000256" key="12">
    <source>
        <dbReference type="ARBA" id="ARBA00023274"/>
    </source>
</evidence>
<dbReference type="Gene3D" id="1.50.40.10">
    <property type="entry name" value="Mitochondrial carrier domain"/>
    <property type="match status" value="1"/>
</dbReference>
<dbReference type="AlphaFoldDB" id="A0A5N7AYX4"/>
<keyword evidence="16" id="KW-1185">Reference proteome</keyword>
<dbReference type="SUPFAM" id="SSF103506">
    <property type="entry name" value="Mitochondrial carrier"/>
    <property type="match status" value="1"/>
</dbReference>
<dbReference type="HAMAP" id="MF_00291_B">
    <property type="entry name" value="Ribosomal_uS2_B"/>
    <property type="match status" value="1"/>
</dbReference>
<dbReference type="NCBIfam" id="TIGR01011">
    <property type="entry name" value="rpsB_bact"/>
    <property type="match status" value="1"/>
</dbReference>
<evidence type="ECO:0000313" key="15">
    <source>
        <dbReference type="EMBL" id="KAE8375062.1"/>
    </source>
</evidence>
<gene>
    <name evidence="15" type="ORF">BDV26DRAFT_283735</name>
</gene>
<keyword evidence="11 13" id="KW-0472">Membrane</keyword>
<dbReference type="InterPro" id="IPR023591">
    <property type="entry name" value="Ribosomal_uS2_flav_dom_sf"/>
</dbReference>
<evidence type="ECO:0000256" key="10">
    <source>
        <dbReference type="ARBA" id="ARBA00023128"/>
    </source>
</evidence>
<dbReference type="GO" id="GO:0003735">
    <property type="term" value="F:structural constituent of ribosome"/>
    <property type="evidence" value="ECO:0007669"/>
    <property type="project" value="InterPro"/>
</dbReference>
<feature type="compositionally biased region" description="Basic and acidic residues" evidence="14">
    <location>
        <begin position="678"/>
        <end position="694"/>
    </location>
</feature>
<protein>
    <submittedName>
        <fullName evidence="15">Mitochondrial carrier domain-containing protein</fullName>
    </submittedName>
</protein>
<evidence type="ECO:0000256" key="7">
    <source>
        <dbReference type="ARBA" id="ARBA00022792"/>
    </source>
</evidence>
<dbReference type="PROSITE" id="PS00962">
    <property type="entry name" value="RIBOSOMAL_S2_1"/>
    <property type="match status" value="1"/>
</dbReference>
<keyword evidence="10" id="KW-0496">Mitochondrion</keyword>
<dbReference type="FunFam" id="3.40.50.10490:FF:000061">
    <property type="entry name" value="40S ribosomal protein S2, putative"/>
    <property type="match status" value="1"/>
</dbReference>
<evidence type="ECO:0000256" key="2">
    <source>
        <dbReference type="ARBA" id="ARBA00006242"/>
    </source>
</evidence>
<evidence type="ECO:0000256" key="8">
    <source>
        <dbReference type="ARBA" id="ARBA00022980"/>
    </source>
</evidence>
<dbReference type="Pfam" id="PF00153">
    <property type="entry name" value="Mito_carr"/>
    <property type="match status" value="3"/>
</dbReference>
<keyword evidence="4" id="KW-0813">Transport</keyword>
<accession>A0A5N7AYX4</accession>
<feature type="repeat" description="Solcar" evidence="13">
    <location>
        <begin position="109"/>
        <end position="198"/>
    </location>
</feature>
<dbReference type="PROSITE" id="PS50920">
    <property type="entry name" value="SOLCAR"/>
    <property type="match status" value="3"/>
</dbReference>
<evidence type="ECO:0000256" key="14">
    <source>
        <dbReference type="SAM" id="MobiDB-lite"/>
    </source>
</evidence>
<dbReference type="PRINTS" id="PR00395">
    <property type="entry name" value="RIBOSOMALS2"/>
</dbReference>
<dbReference type="CDD" id="cd01425">
    <property type="entry name" value="RPS2"/>
    <property type="match status" value="1"/>
</dbReference>
<dbReference type="GO" id="GO:0031966">
    <property type="term" value="C:mitochondrial membrane"/>
    <property type="evidence" value="ECO:0007669"/>
    <property type="project" value="UniProtKB-SubCell"/>
</dbReference>
<evidence type="ECO:0000313" key="16">
    <source>
        <dbReference type="Proteomes" id="UP000326198"/>
    </source>
</evidence>
<evidence type="ECO:0000256" key="13">
    <source>
        <dbReference type="PROSITE-ProRule" id="PRU00282"/>
    </source>
</evidence>
<dbReference type="EMBL" id="ML736268">
    <property type="protein sequence ID" value="KAE8375062.1"/>
    <property type="molecule type" value="Genomic_DNA"/>
</dbReference>
<dbReference type="PANTHER" id="PTHR45624">
    <property type="entry name" value="MITOCHONDRIAL BASIC AMINO ACIDS TRANSPORTER-RELATED"/>
    <property type="match status" value="1"/>
</dbReference>
<comment type="subcellular location">
    <subcellularLocation>
        <location evidence="1">Mitochondrion membrane</location>
        <topology evidence="1">Multi-pass membrane protein</topology>
    </subcellularLocation>
</comment>
<proteinExistence type="inferred from homology"/>
<dbReference type="InterPro" id="IPR050567">
    <property type="entry name" value="Mitochondrial_Carrier"/>
</dbReference>
<keyword evidence="12" id="KW-0687">Ribonucleoprotein</keyword>
<dbReference type="GO" id="GO:0006412">
    <property type="term" value="P:translation"/>
    <property type="evidence" value="ECO:0007669"/>
    <property type="project" value="InterPro"/>
</dbReference>
<dbReference type="InterPro" id="IPR018108">
    <property type="entry name" value="MCP_transmembrane"/>
</dbReference>